<feature type="signal peptide" evidence="7">
    <location>
        <begin position="1"/>
        <end position="21"/>
    </location>
</feature>
<evidence type="ECO:0000256" key="5">
    <source>
        <dbReference type="ARBA" id="ARBA00022833"/>
    </source>
</evidence>
<dbReference type="SUPFAM" id="SSF52317">
    <property type="entry name" value="Class I glutamine amidotransferase-like"/>
    <property type="match status" value="1"/>
</dbReference>
<evidence type="ECO:0000256" key="6">
    <source>
        <dbReference type="ARBA" id="ARBA00023049"/>
    </source>
</evidence>
<proteinExistence type="inferred from homology"/>
<keyword evidence="9" id="KW-0121">Carboxypeptidase</keyword>
<dbReference type="Proteomes" id="UP001207918">
    <property type="component" value="Unassembled WGS sequence"/>
</dbReference>
<sequence>MSLRLLFILLSVTMLFGNIRAQNPADAEASLDYYLPQNVSYNETIPTPKEVLGTAPGKWHVRHDQLVRYMYALAEASDRVTLHEFGKTYENRPLLYLTITSPGNQSNIEQIREDHLALTDPEQSSGLDIADMPVVLYMGYSIHGDESSGSNASMLVAYHLAAAQGSEIQQQLENSVILLDPSLNPDGLNRFASWANTHKSKNLVADPNSMELNQRWPSGRTNHYWFDLNRDWMLVQHPTSQGRIDNFHHWKPNILTDHHEMGTDATFFFQPGIQSRTHPITPDKNQSLTKSIAEYHAEKLDDQQRLYYSEESFDDFYYGKGSTYPDVNGGIGILFEQASSRGHAQESIHGILKFPFTIKNQFLSSLSTLEAAQDLRTDILNYQRSFFIDSKEAGADASINAYVFGTPYDKARTHHFLEMLKRHRVEVYKLSENLEADDESFEAGSAYVVPTNQKQYKFVKALFERRTSFTDSLFYDVSTWTMPYAFNLPFAEIEGAVTMGEEVEGVPPLPEGEVIGGKSNYAYIFEWDEYYAPRALYRLLKEGVRAKVTAKPFEMQTPSGSKKFDYGSVMVPLGPQSTGQADIHQLIQEAAEKDGLTIYAVGSGLTSSGLDLGSRNFENLELPVVAILSGEGSSSYEVGEAWHLLDQRYNMQATLFPQDRIGYADLDRYNVIVMVNGSYGDLSEGGVESLKRWVRNGGTLITTKYANRWAKQQELANIQFKEEEQDTTEVMPKPYADMDNSRGAQYIGGSIFHTKLDLTHPLGYGYNDDDLTVFRNSTLFLEKADNPYATPLYYTEEPLASGYISEENLEQLENTAAIIVSDVGRGRVISMVDNPNFRAFWFGTNKLFMNAIFFGQTIDGSSGN</sequence>
<feature type="chain" id="PRO_5047451451" evidence="7">
    <location>
        <begin position="22"/>
        <end position="864"/>
    </location>
</feature>
<evidence type="ECO:0000313" key="9">
    <source>
        <dbReference type="EMBL" id="MCW9705583.1"/>
    </source>
</evidence>
<evidence type="ECO:0000256" key="7">
    <source>
        <dbReference type="SAM" id="SignalP"/>
    </source>
</evidence>
<dbReference type="GO" id="GO:0004180">
    <property type="term" value="F:carboxypeptidase activity"/>
    <property type="evidence" value="ECO:0007669"/>
    <property type="project" value="UniProtKB-KW"/>
</dbReference>
<reference evidence="9 10" key="1">
    <citation type="submission" date="2021-03" db="EMBL/GenBank/DDBJ databases">
        <title>Aliifodinibius sp. nov., a new bacterium isolated from saline soil.</title>
        <authorList>
            <person name="Galisteo C."/>
            <person name="De La Haba R."/>
            <person name="Sanchez-Porro C."/>
            <person name="Ventosa A."/>
        </authorList>
    </citation>
    <scope>NUCLEOTIDE SEQUENCE [LARGE SCALE GENOMIC DNA]</scope>
    <source>
        <strain evidence="9 10">1BSP15-2V2</strain>
    </source>
</reference>
<evidence type="ECO:0000256" key="2">
    <source>
        <dbReference type="ARBA" id="ARBA00005988"/>
    </source>
</evidence>
<gene>
    <name evidence="9" type="ORF">J6I44_01890</name>
</gene>
<keyword evidence="3" id="KW-0645">Protease</keyword>
<dbReference type="Gene3D" id="3.40.630.10">
    <property type="entry name" value="Zn peptidases"/>
    <property type="match status" value="1"/>
</dbReference>
<dbReference type="InterPro" id="IPR029062">
    <property type="entry name" value="Class_I_gatase-like"/>
</dbReference>
<keyword evidence="6" id="KW-0482">Metalloprotease</keyword>
<organism evidence="9 10">
    <name type="scientific">Fodinibius salsisoli</name>
    <dbReference type="NCBI Taxonomy" id="2820877"/>
    <lineage>
        <taxon>Bacteria</taxon>
        <taxon>Pseudomonadati</taxon>
        <taxon>Balneolota</taxon>
        <taxon>Balneolia</taxon>
        <taxon>Balneolales</taxon>
        <taxon>Balneolaceae</taxon>
        <taxon>Fodinibius</taxon>
    </lineage>
</organism>
<keyword evidence="10" id="KW-1185">Reference proteome</keyword>
<comment type="similarity">
    <text evidence="2">Belongs to the peptidase M14 family.</text>
</comment>
<evidence type="ECO:0000259" key="8">
    <source>
        <dbReference type="SMART" id="SM00631"/>
    </source>
</evidence>
<keyword evidence="4" id="KW-0378">Hydrolase</keyword>
<evidence type="ECO:0000256" key="1">
    <source>
        <dbReference type="ARBA" id="ARBA00001947"/>
    </source>
</evidence>
<evidence type="ECO:0000256" key="3">
    <source>
        <dbReference type="ARBA" id="ARBA00022670"/>
    </source>
</evidence>
<dbReference type="PANTHER" id="PTHR11705">
    <property type="entry name" value="PROTEASE FAMILY M14 CARBOXYPEPTIDASE A,B"/>
    <property type="match status" value="1"/>
</dbReference>
<accession>A0ABT3PIG8</accession>
<dbReference type="RefSeq" id="WP_265764247.1">
    <property type="nucleotide sequence ID" value="NZ_JAGGJA010000001.1"/>
</dbReference>
<protein>
    <submittedName>
        <fullName evidence="9">Zinc carboxypeptidase</fullName>
    </submittedName>
</protein>
<evidence type="ECO:0000313" key="10">
    <source>
        <dbReference type="Proteomes" id="UP001207918"/>
    </source>
</evidence>
<evidence type="ECO:0000256" key="4">
    <source>
        <dbReference type="ARBA" id="ARBA00022801"/>
    </source>
</evidence>
<dbReference type="Pfam" id="PF00246">
    <property type="entry name" value="Peptidase_M14"/>
    <property type="match status" value="1"/>
</dbReference>
<feature type="domain" description="Peptidase M14" evidence="8">
    <location>
        <begin position="60"/>
        <end position="346"/>
    </location>
</feature>
<comment type="cofactor">
    <cofactor evidence="1">
        <name>Zn(2+)</name>
        <dbReference type="ChEBI" id="CHEBI:29105"/>
    </cofactor>
</comment>
<dbReference type="SMART" id="SM00631">
    <property type="entry name" value="Zn_pept"/>
    <property type="match status" value="1"/>
</dbReference>
<dbReference type="Gene3D" id="3.40.50.880">
    <property type="match status" value="1"/>
</dbReference>
<comment type="caution">
    <text evidence="9">The sequence shown here is derived from an EMBL/GenBank/DDBJ whole genome shotgun (WGS) entry which is preliminary data.</text>
</comment>
<dbReference type="SUPFAM" id="SSF53187">
    <property type="entry name" value="Zn-dependent exopeptidases"/>
    <property type="match status" value="1"/>
</dbReference>
<dbReference type="PANTHER" id="PTHR11705:SF143">
    <property type="entry name" value="SLL0236 PROTEIN"/>
    <property type="match status" value="1"/>
</dbReference>
<keyword evidence="7" id="KW-0732">Signal</keyword>
<dbReference type="EMBL" id="JAGGJA010000001">
    <property type="protein sequence ID" value="MCW9705583.1"/>
    <property type="molecule type" value="Genomic_DNA"/>
</dbReference>
<keyword evidence="5" id="KW-0862">Zinc</keyword>
<dbReference type="CDD" id="cd03143">
    <property type="entry name" value="A4_beta-galactosidase_middle_domain"/>
    <property type="match status" value="1"/>
</dbReference>
<dbReference type="InterPro" id="IPR000834">
    <property type="entry name" value="Peptidase_M14"/>
</dbReference>
<name>A0ABT3PIG8_9BACT</name>